<name>A0A183JG11_9TREM</name>
<keyword evidence="1" id="KW-0472">Membrane</keyword>
<accession>A0A183JG11</accession>
<proteinExistence type="predicted"/>
<evidence type="ECO:0000256" key="1">
    <source>
        <dbReference type="SAM" id="Phobius"/>
    </source>
</evidence>
<organism evidence="4">
    <name type="scientific">Schistosoma curassoni</name>
    <dbReference type="NCBI Taxonomy" id="6186"/>
    <lineage>
        <taxon>Eukaryota</taxon>
        <taxon>Metazoa</taxon>
        <taxon>Spiralia</taxon>
        <taxon>Lophotrochozoa</taxon>
        <taxon>Platyhelminthes</taxon>
        <taxon>Trematoda</taxon>
        <taxon>Digenea</taxon>
        <taxon>Strigeidida</taxon>
        <taxon>Schistosomatoidea</taxon>
        <taxon>Schistosomatidae</taxon>
        <taxon>Schistosoma</taxon>
    </lineage>
</organism>
<dbReference type="EMBL" id="UZAK01001367">
    <property type="protein sequence ID" value="VDO68930.1"/>
    <property type="molecule type" value="Genomic_DNA"/>
</dbReference>
<reference evidence="4" key="1">
    <citation type="submission" date="2016-06" db="UniProtKB">
        <authorList>
            <consortium name="WormBaseParasite"/>
        </authorList>
    </citation>
    <scope>IDENTIFICATION</scope>
</reference>
<dbReference type="Proteomes" id="UP000279833">
    <property type="component" value="Unassembled WGS sequence"/>
</dbReference>
<evidence type="ECO:0000313" key="3">
    <source>
        <dbReference type="Proteomes" id="UP000279833"/>
    </source>
</evidence>
<evidence type="ECO:0000313" key="2">
    <source>
        <dbReference type="EMBL" id="VDO68930.1"/>
    </source>
</evidence>
<gene>
    <name evidence="2" type="ORF">SCUD_LOCUS1630</name>
</gene>
<reference evidence="2 3" key="2">
    <citation type="submission" date="2018-11" db="EMBL/GenBank/DDBJ databases">
        <authorList>
            <consortium name="Pathogen Informatics"/>
        </authorList>
    </citation>
    <scope>NUCLEOTIDE SEQUENCE [LARGE SCALE GENOMIC DNA]</scope>
    <source>
        <strain evidence="2">Dakar</strain>
        <strain evidence="3">Dakar, Senegal</strain>
    </source>
</reference>
<protein>
    <submittedName>
        <fullName evidence="4">Ion transport domain-containing protein</fullName>
    </submittedName>
</protein>
<dbReference type="WBParaSite" id="SCUD_0000162901-mRNA-1">
    <property type="protein sequence ID" value="SCUD_0000162901-mRNA-1"/>
    <property type="gene ID" value="SCUD_0000162901"/>
</dbReference>
<dbReference type="AlphaFoldDB" id="A0A183JG11"/>
<keyword evidence="3" id="KW-1185">Reference proteome</keyword>
<keyword evidence="1" id="KW-0812">Transmembrane</keyword>
<feature type="transmembrane region" description="Helical" evidence="1">
    <location>
        <begin position="41"/>
        <end position="70"/>
    </location>
</feature>
<sequence>MTVNIIDNFIIVFFFRRCSCIYLLCFLCTTKLSSETSTNCFTLRILIFIIFIYFVILFLINFIVGIQTIFH</sequence>
<keyword evidence="1" id="KW-1133">Transmembrane helix</keyword>
<feature type="transmembrane region" description="Helical" evidence="1">
    <location>
        <begin position="6"/>
        <end position="29"/>
    </location>
</feature>
<evidence type="ECO:0000313" key="4">
    <source>
        <dbReference type="WBParaSite" id="SCUD_0000162901-mRNA-1"/>
    </source>
</evidence>